<dbReference type="EMBL" id="CP046072">
    <property type="protein sequence ID" value="QSZ41398.1"/>
    <property type="molecule type" value="Genomic_DNA"/>
</dbReference>
<comment type="function">
    <text evidence="5">NDH-1 shuttles electrons from NADH, via FMN and iron-sulfur (Fe-S) centers, to quinones in the respiratory chain. The immediate electron acceptor for the enzyme in this species is believed to be ubiquinone. Couples the redox reaction to proton translocation (for every two electrons transferred, four hydrogen ions are translocated across the cytoplasmic membrane), and thus conserves the redox energy in a proton gradient. This subunit may bind ubiquinone.</text>
</comment>
<comment type="catalytic activity">
    <reaction evidence="5">
        <text>a quinone + NADH + 5 H(+)(in) = a quinol + NAD(+) + 4 H(+)(out)</text>
        <dbReference type="Rhea" id="RHEA:57888"/>
        <dbReference type="ChEBI" id="CHEBI:15378"/>
        <dbReference type="ChEBI" id="CHEBI:24646"/>
        <dbReference type="ChEBI" id="CHEBI:57540"/>
        <dbReference type="ChEBI" id="CHEBI:57945"/>
        <dbReference type="ChEBI" id="CHEBI:132124"/>
    </reaction>
</comment>
<evidence type="ECO:0000313" key="8">
    <source>
        <dbReference type="Proteomes" id="UP000671852"/>
    </source>
</evidence>
<sequence length="431" mass="48311">MSTASIIVAISSFALGTLLALMTIPVLVWLERRTAGLVQDRLGPNRTNIFGFRLGGVVQSFADVVKLVLKEEYYPSHIKSGKWLFMLAPIITFVAALLAFMVIPFADTLIIGDEHLRVQPLPIDFGVFWYLAVSSIGVIGVIFGGWLSHNKYSLLGAARAASMVVSYELPLGLSILAFIITYDTVDFNAMVTSQSELLFGFLPAWGIFMQPIASIILIITLFAETNRNPFTVAEGESEIVAGFMTEYSAMKFAMYFMAEYIAMNTASAVIITMIFGGYQLPYISTQMMLDNFTTLAICVMIAAPIVVTLFIKWMQKNNRVRPGMAQDKGREFETKFFTIAFIVMTIAIEFILLYLAFFSENLLAQSIYVTVIQIATFVVKLMIFNMFFILIRWTLPRFRYDQVQKLGWYYLLPLALLNIFVTALVVVGVSL</sequence>
<comment type="similarity">
    <text evidence="5 6">Belongs to the complex I subunit 1 family.</text>
</comment>
<keyword evidence="8" id="KW-1185">Reference proteome</keyword>
<feature type="transmembrane region" description="Helical" evidence="5">
    <location>
        <begin position="292"/>
        <end position="315"/>
    </location>
</feature>
<comment type="caution">
    <text evidence="5">Lacks conserved residue(s) required for the propagation of feature annotation.</text>
</comment>
<evidence type="ECO:0000256" key="2">
    <source>
        <dbReference type="ARBA" id="ARBA00022692"/>
    </source>
</evidence>
<dbReference type="GO" id="GO:0003954">
    <property type="term" value="F:NADH dehydrogenase activity"/>
    <property type="evidence" value="ECO:0007669"/>
    <property type="project" value="TreeGrafter"/>
</dbReference>
<dbReference type="GO" id="GO:0048038">
    <property type="term" value="F:quinone binding"/>
    <property type="evidence" value="ECO:0007669"/>
    <property type="project" value="UniProtKB-KW"/>
</dbReference>
<name>A0A975AZI5_9BACT</name>
<keyword evidence="3 5" id="KW-1133">Transmembrane helix</keyword>
<evidence type="ECO:0000256" key="6">
    <source>
        <dbReference type="RuleBase" id="RU000471"/>
    </source>
</evidence>
<feature type="transmembrane region" description="Helical" evidence="5">
    <location>
        <begin position="126"/>
        <end position="148"/>
    </location>
</feature>
<organism evidence="7 8">
    <name type="scientific">Sulfurimonas aquatica</name>
    <dbReference type="NCBI Taxonomy" id="2672570"/>
    <lineage>
        <taxon>Bacteria</taxon>
        <taxon>Pseudomonadati</taxon>
        <taxon>Campylobacterota</taxon>
        <taxon>Epsilonproteobacteria</taxon>
        <taxon>Campylobacterales</taxon>
        <taxon>Sulfurimonadaceae</taxon>
        <taxon>Sulfurimonas</taxon>
    </lineage>
</organism>
<dbReference type="RefSeq" id="WP_207562678.1">
    <property type="nucleotide sequence ID" value="NZ_CP046072.1"/>
</dbReference>
<accession>A0A975AZI5</accession>
<dbReference type="PANTHER" id="PTHR11432:SF3">
    <property type="entry name" value="NADH-UBIQUINONE OXIDOREDUCTASE CHAIN 1"/>
    <property type="match status" value="1"/>
</dbReference>
<feature type="transmembrane region" description="Helical" evidence="5">
    <location>
        <begin position="260"/>
        <end position="280"/>
    </location>
</feature>
<dbReference type="KEGG" id="saqt:GJV85_04510"/>
<feature type="transmembrane region" description="Helical" evidence="5">
    <location>
        <begin position="6"/>
        <end position="30"/>
    </location>
</feature>
<dbReference type="PANTHER" id="PTHR11432">
    <property type="entry name" value="NADH DEHYDROGENASE SUBUNIT 1"/>
    <property type="match status" value="1"/>
</dbReference>
<dbReference type="AlphaFoldDB" id="A0A975AZI5"/>
<evidence type="ECO:0000256" key="5">
    <source>
        <dbReference type="HAMAP-Rule" id="MF_01350"/>
    </source>
</evidence>
<dbReference type="InterPro" id="IPR001694">
    <property type="entry name" value="NADH_UbQ_OxRdtase_su1/FPO"/>
</dbReference>
<keyword evidence="5" id="KW-0830">Ubiquinone</keyword>
<keyword evidence="5" id="KW-0874">Quinone</keyword>
<dbReference type="EC" id="7.1.1.-" evidence="5"/>
<comment type="subcellular location">
    <subcellularLocation>
        <location evidence="5 6">Cell membrane</location>
        <topology evidence="5 6">Multi-pass membrane protein</topology>
    </subcellularLocation>
    <subcellularLocation>
        <location evidence="1">Membrane</location>
        <topology evidence="1">Multi-pass membrane protein</topology>
    </subcellularLocation>
</comment>
<feature type="transmembrane region" description="Helical" evidence="5">
    <location>
        <begin position="367"/>
        <end position="395"/>
    </location>
</feature>
<dbReference type="Proteomes" id="UP000671852">
    <property type="component" value="Chromosome"/>
</dbReference>
<dbReference type="HAMAP" id="MF_01350">
    <property type="entry name" value="NDH1_NuoH"/>
    <property type="match status" value="1"/>
</dbReference>
<feature type="transmembrane region" description="Helical" evidence="5">
    <location>
        <begin position="160"/>
        <end position="182"/>
    </location>
</feature>
<evidence type="ECO:0000256" key="4">
    <source>
        <dbReference type="ARBA" id="ARBA00023136"/>
    </source>
</evidence>
<reference evidence="7" key="1">
    <citation type="submission" date="2019-11" db="EMBL/GenBank/DDBJ databases">
        <authorList>
            <person name="Kojima H."/>
        </authorList>
    </citation>
    <scope>NUCLEOTIDE SEQUENCE</scope>
    <source>
        <strain evidence="7">H1576</strain>
    </source>
</reference>
<feature type="transmembrane region" description="Helical" evidence="5">
    <location>
        <begin position="336"/>
        <end position="355"/>
    </location>
</feature>
<feature type="transmembrane region" description="Helical" evidence="5">
    <location>
        <begin position="202"/>
        <end position="223"/>
    </location>
</feature>
<dbReference type="GO" id="GO:0005886">
    <property type="term" value="C:plasma membrane"/>
    <property type="evidence" value="ECO:0007669"/>
    <property type="project" value="UniProtKB-SubCell"/>
</dbReference>
<dbReference type="GO" id="GO:0016655">
    <property type="term" value="F:oxidoreductase activity, acting on NAD(P)H, quinone or similar compound as acceptor"/>
    <property type="evidence" value="ECO:0007669"/>
    <property type="project" value="UniProtKB-UniRule"/>
</dbReference>
<comment type="subunit">
    <text evidence="5">NDH-1 is composed of 14 different subunits. Subunits NuoA, H, J, K, L, M, N constitute the membrane sector of the complex.</text>
</comment>
<proteinExistence type="inferred from homology"/>
<protein>
    <recommendedName>
        <fullName evidence="5">NADH-quinone oxidoreductase subunit H</fullName>
        <ecNumber evidence="5">7.1.1.-</ecNumber>
    </recommendedName>
    <alternativeName>
        <fullName evidence="5">NADH dehydrogenase I subunit H</fullName>
    </alternativeName>
    <alternativeName>
        <fullName evidence="5">NDH-1 subunit H</fullName>
    </alternativeName>
</protein>
<feature type="transmembrane region" description="Helical" evidence="5">
    <location>
        <begin position="83"/>
        <end position="106"/>
    </location>
</feature>
<reference evidence="7" key="2">
    <citation type="submission" date="2021-04" db="EMBL/GenBank/DDBJ databases">
        <title>Isolation and characterization of a novel species of the genus Sulfurimonas.</title>
        <authorList>
            <person name="Fukui M."/>
        </authorList>
    </citation>
    <scope>NUCLEOTIDE SEQUENCE</scope>
    <source>
        <strain evidence="7">H1576</strain>
    </source>
</reference>
<keyword evidence="5" id="KW-1278">Translocase</keyword>
<evidence type="ECO:0000313" key="7">
    <source>
        <dbReference type="EMBL" id="QSZ41398.1"/>
    </source>
</evidence>
<keyword evidence="4 5" id="KW-0472">Membrane</keyword>
<dbReference type="GO" id="GO:0009060">
    <property type="term" value="P:aerobic respiration"/>
    <property type="evidence" value="ECO:0007669"/>
    <property type="project" value="TreeGrafter"/>
</dbReference>
<keyword evidence="2 5" id="KW-0812">Transmembrane</keyword>
<keyword evidence="5" id="KW-1003">Cell membrane</keyword>
<dbReference type="Pfam" id="PF00146">
    <property type="entry name" value="NADHdh"/>
    <property type="match status" value="2"/>
</dbReference>
<evidence type="ECO:0000256" key="1">
    <source>
        <dbReference type="ARBA" id="ARBA00004141"/>
    </source>
</evidence>
<feature type="transmembrane region" description="Helical" evidence="5">
    <location>
        <begin position="407"/>
        <end position="429"/>
    </location>
</feature>
<gene>
    <name evidence="5" type="primary">nuoH</name>
    <name evidence="7" type="ORF">GJV85_04510</name>
</gene>
<evidence type="ECO:0000256" key="3">
    <source>
        <dbReference type="ARBA" id="ARBA00022989"/>
    </source>
</evidence>
<keyword evidence="5 6" id="KW-0520">NAD</keyword>